<feature type="binding site" evidence="8">
    <location>
        <position position="134"/>
    </location>
    <ligand>
        <name>substrate</name>
    </ligand>
</feature>
<dbReference type="GO" id="GO:0055129">
    <property type="term" value="P:L-proline biosynthetic process"/>
    <property type="evidence" value="ECO:0007669"/>
    <property type="project" value="UniProtKB-UniRule"/>
</dbReference>
<dbReference type="InterPro" id="IPR005715">
    <property type="entry name" value="Glu_5kinase/COase_Synthase"/>
</dbReference>
<evidence type="ECO:0000256" key="3">
    <source>
        <dbReference type="ARBA" id="ARBA00022650"/>
    </source>
</evidence>
<evidence type="ECO:0000259" key="9">
    <source>
        <dbReference type="Pfam" id="PF00696"/>
    </source>
</evidence>
<feature type="binding site" evidence="8">
    <location>
        <begin position="166"/>
        <end position="167"/>
    </location>
    <ligand>
        <name>ATP</name>
        <dbReference type="ChEBI" id="CHEBI:30616"/>
    </ligand>
</feature>
<dbReference type="Gene3D" id="3.40.1160.10">
    <property type="entry name" value="Acetylglutamate kinase-like"/>
    <property type="match status" value="1"/>
</dbReference>
<feature type="binding site" evidence="8">
    <location>
        <position position="12"/>
    </location>
    <ligand>
        <name>ATP</name>
        <dbReference type="ChEBI" id="CHEBI:30616"/>
    </ligand>
</feature>
<keyword evidence="5 8" id="KW-0547">Nucleotide-binding</keyword>
<keyword evidence="12" id="KW-1185">Reference proteome</keyword>
<dbReference type="NCBIfam" id="TIGR01027">
    <property type="entry name" value="proB"/>
    <property type="match status" value="1"/>
</dbReference>
<comment type="subcellular location">
    <subcellularLocation>
        <location evidence="8">Cytoplasm</location>
    </subcellularLocation>
</comment>
<name>A0A9X2CGV7_9GAMM</name>
<accession>A0A9X2CGV7</accession>
<evidence type="ECO:0000256" key="4">
    <source>
        <dbReference type="ARBA" id="ARBA00022679"/>
    </source>
</evidence>
<sequence length="369" mass="39866">MLLTDNNRVVIKVGSALIAPGNEGCSPKYLSNIANFITQYRQQGKQVILVSSGSVAAGRKWFNEDKPSKRMKKAMAAAGQTDMMAIWDRLLDMPLAQILLTHADLCNRERYISIKETIESLLANGVIPVVNENDTITSEELKVGDNDNLAAMTAAAINADTLIICTDVDGLYDKNPHTHNDAKLLSTIESITPEIYSMAGGAISSTGTGGMQTKIEAAEKAADHGIDTLIINGFKAASFEQLLKNNNPGTHFLSIPEPLAPAAHWMTHTVRERGELVVSDSFATANASDDESVLTSDNILEVKGQFSVGDTVLLTTDDGTHVAKAQTNYSSCLLNYIAQDQEDTAPEDQYITKNNAIISTEHLTVLENV</sequence>
<dbReference type="HAMAP" id="MF_00456">
    <property type="entry name" value="ProB"/>
    <property type="match status" value="1"/>
</dbReference>
<evidence type="ECO:0000313" key="11">
    <source>
        <dbReference type="EMBL" id="MCL1142818.1"/>
    </source>
</evidence>
<dbReference type="InterPro" id="IPR001048">
    <property type="entry name" value="Asp/Glu/Uridylate_kinase"/>
</dbReference>
<dbReference type="EMBL" id="JAKIKP010000005">
    <property type="protein sequence ID" value="MCL1142818.1"/>
    <property type="molecule type" value="Genomic_DNA"/>
</dbReference>
<comment type="catalytic activity">
    <reaction evidence="8">
        <text>L-glutamate + ATP = L-glutamyl 5-phosphate + ADP</text>
        <dbReference type="Rhea" id="RHEA:14877"/>
        <dbReference type="ChEBI" id="CHEBI:29985"/>
        <dbReference type="ChEBI" id="CHEBI:30616"/>
        <dbReference type="ChEBI" id="CHEBI:58274"/>
        <dbReference type="ChEBI" id="CHEBI:456216"/>
        <dbReference type="EC" id="2.7.2.11"/>
    </reaction>
</comment>
<dbReference type="RefSeq" id="WP_248995500.1">
    <property type="nucleotide sequence ID" value="NZ_JAKIKP010000005.1"/>
</dbReference>
<dbReference type="InterPro" id="IPR001057">
    <property type="entry name" value="Glu/AcGlu_kinase"/>
</dbReference>
<dbReference type="PANTHER" id="PTHR43654">
    <property type="entry name" value="GLUTAMATE 5-KINASE"/>
    <property type="match status" value="1"/>
</dbReference>
<dbReference type="PROSITE" id="PS50890">
    <property type="entry name" value="PUA"/>
    <property type="match status" value="1"/>
</dbReference>
<comment type="similarity">
    <text evidence="8">Belongs to the glutamate 5-kinase family.</text>
</comment>
<comment type="pathway">
    <text evidence="8">Amino-acid biosynthesis; L-proline biosynthesis; L-glutamate 5-semialdehyde from L-glutamate: step 1/2.</text>
</comment>
<dbReference type="EC" id="2.7.2.11" evidence="8"/>
<dbReference type="InterPro" id="IPR036393">
    <property type="entry name" value="AceGlu_kinase-like_sf"/>
</dbReference>
<dbReference type="SUPFAM" id="SSF88697">
    <property type="entry name" value="PUA domain-like"/>
    <property type="match status" value="1"/>
</dbReference>
<gene>
    <name evidence="8 11" type="primary">proB</name>
    <name evidence="11" type="ORF">L2672_08955</name>
</gene>
<dbReference type="GO" id="GO:0003723">
    <property type="term" value="F:RNA binding"/>
    <property type="evidence" value="ECO:0007669"/>
    <property type="project" value="InterPro"/>
</dbReference>
<dbReference type="AlphaFoldDB" id="A0A9X2CGV7"/>
<evidence type="ECO:0000256" key="6">
    <source>
        <dbReference type="ARBA" id="ARBA00022777"/>
    </source>
</evidence>
<feature type="domain" description="Aspartate/glutamate/uridylate kinase" evidence="9">
    <location>
        <begin position="7"/>
        <end position="232"/>
    </location>
</feature>
<evidence type="ECO:0000256" key="1">
    <source>
        <dbReference type="ARBA" id="ARBA00022490"/>
    </source>
</evidence>
<dbReference type="GO" id="GO:0005829">
    <property type="term" value="C:cytosol"/>
    <property type="evidence" value="ECO:0007669"/>
    <property type="project" value="TreeGrafter"/>
</dbReference>
<keyword evidence="2 8" id="KW-0028">Amino-acid biosynthesis</keyword>
<comment type="caution">
    <text evidence="11">The sequence shown here is derived from an EMBL/GenBank/DDBJ whole genome shotgun (WGS) entry which is preliminary data.</text>
</comment>
<keyword evidence="7 8" id="KW-0067">ATP-binding</keyword>
<dbReference type="InterPro" id="IPR019797">
    <property type="entry name" value="Glutamate_5-kinase_CS"/>
</dbReference>
<dbReference type="Gene3D" id="2.30.130.10">
    <property type="entry name" value="PUA domain"/>
    <property type="match status" value="1"/>
</dbReference>
<evidence type="ECO:0000256" key="5">
    <source>
        <dbReference type="ARBA" id="ARBA00022741"/>
    </source>
</evidence>
<feature type="binding site" evidence="8">
    <location>
        <position position="146"/>
    </location>
    <ligand>
        <name>substrate</name>
    </ligand>
</feature>
<comment type="function">
    <text evidence="8">Catalyzes the transfer of a phosphate group to glutamate to form L-glutamate 5-phosphate.</text>
</comment>
<keyword evidence="1 8" id="KW-0963">Cytoplasm</keyword>
<dbReference type="Pfam" id="PF01472">
    <property type="entry name" value="PUA"/>
    <property type="match status" value="1"/>
</dbReference>
<dbReference type="GO" id="GO:0004349">
    <property type="term" value="F:glutamate 5-kinase activity"/>
    <property type="evidence" value="ECO:0007669"/>
    <property type="project" value="UniProtKB-UniRule"/>
</dbReference>
<dbReference type="InterPro" id="IPR011529">
    <property type="entry name" value="Glu_5kinase"/>
</dbReference>
<feature type="binding site" evidence="8">
    <location>
        <begin position="208"/>
        <end position="214"/>
    </location>
    <ligand>
        <name>ATP</name>
        <dbReference type="ChEBI" id="CHEBI:30616"/>
    </ligand>
</feature>
<keyword evidence="6 8" id="KW-0418">Kinase</keyword>
<keyword evidence="3 8" id="KW-0641">Proline biosynthesis</keyword>
<evidence type="ECO:0000256" key="7">
    <source>
        <dbReference type="ARBA" id="ARBA00022840"/>
    </source>
</evidence>
<keyword evidence="4 8" id="KW-0808">Transferase</keyword>
<dbReference type="PROSITE" id="PS00902">
    <property type="entry name" value="GLUTAMATE_5_KINASE"/>
    <property type="match status" value="1"/>
</dbReference>
<dbReference type="FunFam" id="3.40.1160.10:FF:000018">
    <property type="entry name" value="Glutamate 5-kinase"/>
    <property type="match status" value="1"/>
</dbReference>
<feature type="binding site" evidence="8">
    <location>
        <position position="52"/>
    </location>
    <ligand>
        <name>substrate</name>
    </ligand>
</feature>
<dbReference type="PANTHER" id="PTHR43654:SF3">
    <property type="entry name" value="GLUTAMATE 5-KINASE"/>
    <property type="match status" value="1"/>
</dbReference>
<dbReference type="PRINTS" id="PR00474">
    <property type="entry name" value="GLU5KINASE"/>
</dbReference>
<reference evidence="11" key="1">
    <citation type="submission" date="2022-01" db="EMBL/GenBank/DDBJ databases">
        <title>Whole genome-based taxonomy of the Shewanellaceae.</title>
        <authorList>
            <person name="Martin-Rodriguez A.J."/>
        </authorList>
    </citation>
    <scope>NUCLEOTIDE SEQUENCE</scope>
    <source>
        <strain evidence="11">DSM 16422</strain>
    </source>
</reference>
<evidence type="ECO:0000256" key="2">
    <source>
        <dbReference type="ARBA" id="ARBA00022605"/>
    </source>
</evidence>
<dbReference type="InterPro" id="IPR036974">
    <property type="entry name" value="PUA_sf"/>
</dbReference>
<proteinExistence type="inferred from homology"/>
<dbReference type="Proteomes" id="UP001139333">
    <property type="component" value="Unassembled WGS sequence"/>
</dbReference>
<evidence type="ECO:0000259" key="10">
    <source>
        <dbReference type="Pfam" id="PF01472"/>
    </source>
</evidence>
<dbReference type="SUPFAM" id="SSF53633">
    <property type="entry name" value="Carbamate kinase-like"/>
    <property type="match status" value="1"/>
</dbReference>
<dbReference type="InterPro" id="IPR002478">
    <property type="entry name" value="PUA"/>
</dbReference>
<dbReference type="InterPro" id="IPR041739">
    <property type="entry name" value="G5K_ProB"/>
</dbReference>
<dbReference type="InterPro" id="IPR015947">
    <property type="entry name" value="PUA-like_sf"/>
</dbReference>
<organism evidence="11 12">
    <name type="scientific">Shewanella gaetbuli</name>
    <dbReference type="NCBI Taxonomy" id="220752"/>
    <lineage>
        <taxon>Bacteria</taxon>
        <taxon>Pseudomonadati</taxon>
        <taxon>Pseudomonadota</taxon>
        <taxon>Gammaproteobacteria</taxon>
        <taxon>Alteromonadales</taxon>
        <taxon>Shewanellaceae</taxon>
        <taxon>Shewanella</taxon>
    </lineage>
</organism>
<dbReference type="Pfam" id="PF00696">
    <property type="entry name" value="AA_kinase"/>
    <property type="match status" value="1"/>
</dbReference>
<dbReference type="GO" id="GO:0005524">
    <property type="term" value="F:ATP binding"/>
    <property type="evidence" value="ECO:0007669"/>
    <property type="project" value="UniProtKB-KW"/>
</dbReference>
<dbReference type="PIRSF" id="PIRSF000729">
    <property type="entry name" value="GK"/>
    <property type="match status" value="1"/>
</dbReference>
<evidence type="ECO:0000313" key="12">
    <source>
        <dbReference type="Proteomes" id="UP001139333"/>
    </source>
</evidence>
<protein>
    <recommendedName>
        <fullName evidence="8">Glutamate 5-kinase</fullName>
        <ecNumber evidence="8">2.7.2.11</ecNumber>
    </recommendedName>
    <alternativeName>
        <fullName evidence="8">Gamma-glutamyl kinase</fullName>
        <shortName evidence="8">GK</shortName>
    </alternativeName>
</protein>
<evidence type="ECO:0000256" key="8">
    <source>
        <dbReference type="HAMAP-Rule" id="MF_00456"/>
    </source>
</evidence>
<feature type="domain" description="PUA" evidence="10">
    <location>
        <begin position="274"/>
        <end position="331"/>
    </location>
</feature>
<dbReference type="CDD" id="cd04242">
    <property type="entry name" value="AAK_G5K_ProB"/>
    <property type="match status" value="1"/>
</dbReference>